<evidence type="ECO:0000313" key="2">
    <source>
        <dbReference type="EMBL" id="PPU95919.1"/>
    </source>
</evidence>
<reference evidence="3" key="1">
    <citation type="submission" date="2016-08" db="EMBL/GenBank/DDBJ databases">
        <authorList>
            <person name="Merda D."/>
            <person name="Briand M."/>
            <person name="Taghouti G."/>
            <person name="Carrere S."/>
            <person name="Gouzy J."/>
            <person name="Portier P."/>
            <person name="Jacques M.-A."/>
            <person name="Fischer-Le Saux M."/>
        </authorList>
    </citation>
    <scope>NUCLEOTIDE SEQUENCE [LARGE SCALE GENOMIC DNA]</scope>
    <source>
        <strain evidence="3">CFBP1817</strain>
    </source>
</reference>
<gene>
    <name evidence="2" type="ORF">XpopCFBP1817_07580</name>
</gene>
<feature type="compositionally biased region" description="Basic and acidic residues" evidence="1">
    <location>
        <begin position="33"/>
        <end position="44"/>
    </location>
</feature>
<keyword evidence="3" id="KW-1185">Reference proteome</keyword>
<evidence type="ECO:0000256" key="1">
    <source>
        <dbReference type="SAM" id="MobiDB-lite"/>
    </source>
</evidence>
<dbReference type="RefSeq" id="WP_128416663.1">
    <property type="nucleotide sequence ID" value="NZ_MDEJ01000034.1"/>
</dbReference>
<dbReference type="AlphaFoldDB" id="A0A2S7ES23"/>
<name>A0A2S7ES23_9XANT</name>
<dbReference type="Proteomes" id="UP000239939">
    <property type="component" value="Unassembled WGS sequence"/>
</dbReference>
<proteinExistence type="predicted"/>
<accession>A0A2S7ES23</accession>
<comment type="caution">
    <text evidence="2">The sequence shown here is derived from an EMBL/GenBank/DDBJ whole genome shotgun (WGS) entry which is preliminary data.</text>
</comment>
<protein>
    <submittedName>
        <fullName evidence="2">Uncharacterized protein</fullName>
    </submittedName>
</protein>
<feature type="compositionally biased region" description="Low complexity" evidence="1">
    <location>
        <begin position="15"/>
        <end position="26"/>
    </location>
</feature>
<evidence type="ECO:0000313" key="3">
    <source>
        <dbReference type="Proteomes" id="UP000239939"/>
    </source>
</evidence>
<feature type="region of interest" description="Disordered" evidence="1">
    <location>
        <begin position="1"/>
        <end position="61"/>
    </location>
</feature>
<dbReference type="EMBL" id="MDEJ01000034">
    <property type="protein sequence ID" value="PPU95919.1"/>
    <property type="molecule type" value="Genomic_DNA"/>
</dbReference>
<organism evidence="2 3">
    <name type="scientific">Xanthomonas populi</name>
    <dbReference type="NCBI Taxonomy" id="53414"/>
    <lineage>
        <taxon>Bacteria</taxon>
        <taxon>Pseudomonadati</taxon>
        <taxon>Pseudomonadota</taxon>
        <taxon>Gammaproteobacteria</taxon>
        <taxon>Lysobacterales</taxon>
        <taxon>Lysobacteraceae</taxon>
        <taxon>Xanthomonas</taxon>
    </lineage>
</organism>
<sequence>MQTGVAAKPALFQKPADVPQPAAAPVHLSKPQAHRDARARDKPHSATCIASTGNHTPDGAHRQVDVQPLFGIRSATQALRMLRAEHAEPK</sequence>